<dbReference type="Gene3D" id="1.10.150.130">
    <property type="match status" value="1"/>
</dbReference>
<dbReference type="InterPro" id="IPR013762">
    <property type="entry name" value="Integrase-like_cat_sf"/>
</dbReference>
<dbReference type="InterPro" id="IPR052925">
    <property type="entry name" value="Phage_Integrase-like_Recomb"/>
</dbReference>
<dbReference type="InterPro" id="IPR011010">
    <property type="entry name" value="DNA_brk_join_enz"/>
</dbReference>
<evidence type="ECO:0000256" key="2">
    <source>
        <dbReference type="ARBA" id="ARBA00023172"/>
    </source>
</evidence>
<organism evidence="3 4">
    <name type="scientific">Lentinula raphanica</name>
    <dbReference type="NCBI Taxonomy" id="153919"/>
    <lineage>
        <taxon>Eukaryota</taxon>
        <taxon>Fungi</taxon>
        <taxon>Dikarya</taxon>
        <taxon>Basidiomycota</taxon>
        <taxon>Agaricomycotina</taxon>
        <taxon>Agaricomycetes</taxon>
        <taxon>Agaricomycetidae</taxon>
        <taxon>Agaricales</taxon>
        <taxon>Marasmiineae</taxon>
        <taxon>Omphalotaceae</taxon>
        <taxon>Lentinula</taxon>
    </lineage>
</organism>
<comment type="caution">
    <text evidence="3">The sequence shown here is derived from an EMBL/GenBank/DDBJ whole genome shotgun (WGS) entry which is preliminary data.</text>
</comment>
<evidence type="ECO:0000256" key="1">
    <source>
        <dbReference type="ARBA" id="ARBA00023125"/>
    </source>
</evidence>
<sequence>MHADRSTVEPAPSQTPGQLKLIPSPLRPNCQAGQRIFQWVGVNTPPPQVIDNPVIRLLSNFAAENSLHDSKSYGAGLRKYHIFCDIFSVREAERLPASFAVLHSFAIWAATNPDFLPPSIAGSTPFEPVAVSTVRSYLAGIRAWHFAQGWPDPLSDNDHERINFSLRGLLKACGPRKKPLRPPVTPGMLWALKTTLNLNDPFDACVWAIATAAFWGMMRFGEVTVKSRAEFDPAKHLRRCDANFGKDLDGVEYIKLDLRSAKTAKNGEIQNIILTGGGDLSAIDALRNLAKVVPAGPSDPMFSWKDKNEEIRPMVKARALERINSIISAWGWGTAFGHSFRIGGASHYLAMKVDPEIVRLAGRWKSLAYEAYIRAFEQIASRHLGPATQAAAGRPSSTGSGV</sequence>
<dbReference type="PANTHER" id="PTHR34605">
    <property type="entry name" value="PHAGE_INTEGRASE DOMAIN-CONTAINING PROTEIN"/>
    <property type="match status" value="1"/>
</dbReference>
<dbReference type="AlphaFoldDB" id="A0AA38PIP6"/>
<dbReference type="EMBL" id="MU805971">
    <property type="protein sequence ID" value="KAJ3843639.1"/>
    <property type="molecule type" value="Genomic_DNA"/>
</dbReference>
<keyword evidence="2" id="KW-0233">DNA recombination</keyword>
<evidence type="ECO:0008006" key="5">
    <source>
        <dbReference type="Google" id="ProtNLM"/>
    </source>
</evidence>
<evidence type="ECO:0000313" key="3">
    <source>
        <dbReference type="EMBL" id="KAJ3843639.1"/>
    </source>
</evidence>
<dbReference type="GO" id="GO:0006310">
    <property type="term" value="P:DNA recombination"/>
    <property type="evidence" value="ECO:0007669"/>
    <property type="project" value="UniProtKB-KW"/>
</dbReference>
<reference evidence="3" key="1">
    <citation type="submission" date="2022-08" db="EMBL/GenBank/DDBJ databases">
        <authorList>
            <consortium name="DOE Joint Genome Institute"/>
            <person name="Min B."/>
            <person name="Riley R."/>
            <person name="Sierra-Patev S."/>
            <person name="Naranjo-Ortiz M."/>
            <person name="Looney B."/>
            <person name="Konkel Z."/>
            <person name="Slot J.C."/>
            <person name="Sakamoto Y."/>
            <person name="Steenwyk J.L."/>
            <person name="Rokas A."/>
            <person name="Carro J."/>
            <person name="Camarero S."/>
            <person name="Ferreira P."/>
            <person name="Molpeceres G."/>
            <person name="Ruiz-Duenas F.J."/>
            <person name="Serrano A."/>
            <person name="Henrissat B."/>
            <person name="Drula E."/>
            <person name="Hughes K.W."/>
            <person name="Mata J.L."/>
            <person name="Ishikawa N.K."/>
            <person name="Vargas-Isla R."/>
            <person name="Ushijima S."/>
            <person name="Smith C.A."/>
            <person name="Ahrendt S."/>
            <person name="Andreopoulos W."/>
            <person name="He G."/>
            <person name="Labutti K."/>
            <person name="Lipzen A."/>
            <person name="Ng V."/>
            <person name="Sandor L."/>
            <person name="Barry K."/>
            <person name="Martinez A.T."/>
            <person name="Xiao Y."/>
            <person name="Gibbons J.G."/>
            <person name="Terashima K."/>
            <person name="Hibbett D.S."/>
            <person name="Grigoriev I.V."/>
        </authorList>
    </citation>
    <scope>NUCLEOTIDE SEQUENCE</scope>
    <source>
        <strain evidence="3">TFB9207</strain>
    </source>
</reference>
<dbReference type="SUPFAM" id="SSF47823">
    <property type="entry name" value="lambda integrase-like, N-terminal domain"/>
    <property type="match status" value="1"/>
</dbReference>
<protein>
    <recommendedName>
        <fullName evidence="5">DNA breaking-rejoining enzyme</fullName>
    </recommendedName>
</protein>
<dbReference type="GO" id="GO:0003677">
    <property type="term" value="F:DNA binding"/>
    <property type="evidence" value="ECO:0007669"/>
    <property type="project" value="UniProtKB-KW"/>
</dbReference>
<dbReference type="InterPro" id="IPR010998">
    <property type="entry name" value="Integrase_recombinase_N"/>
</dbReference>
<dbReference type="GO" id="GO:0015074">
    <property type="term" value="P:DNA integration"/>
    <property type="evidence" value="ECO:0007669"/>
    <property type="project" value="InterPro"/>
</dbReference>
<dbReference type="SUPFAM" id="SSF56349">
    <property type="entry name" value="DNA breaking-rejoining enzymes"/>
    <property type="match status" value="1"/>
</dbReference>
<accession>A0AA38PIP6</accession>
<keyword evidence="1" id="KW-0238">DNA-binding</keyword>
<keyword evidence="4" id="KW-1185">Reference proteome</keyword>
<proteinExistence type="predicted"/>
<gene>
    <name evidence="3" type="ORF">F5878DRAFT_527420</name>
</gene>
<dbReference type="Proteomes" id="UP001163846">
    <property type="component" value="Unassembled WGS sequence"/>
</dbReference>
<evidence type="ECO:0000313" key="4">
    <source>
        <dbReference type="Proteomes" id="UP001163846"/>
    </source>
</evidence>
<name>A0AA38PIP6_9AGAR</name>
<dbReference type="Gene3D" id="1.10.443.10">
    <property type="entry name" value="Intergrase catalytic core"/>
    <property type="match status" value="1"/>
</dbReference>
<dbReference type="PANTHER" id="PTHR34605:SF3">
    <property type="entry name" value="P CELL-TYPE AGGLUTINATION PROTEIN MAP4-LIKE-RELATED"/>
    <property type="match status" value="1"/>
</dbReference>